<comment type="caution">
    <text evidence="2">The sequence shown here is derived from an EMBL/GenBank/DDBJ whole genome shotgun (WGS) entry which is preliminary data.</text>
</comment>
<reference evidence="2" key="1">
    <citation type="journal article" date="2014" name="Int. J. Syst. Evol. Microbiol.">
        <title>Complete genome sequence of Corynebacterium casei LMG S-19264T (=DSM 44701T), isolated from a smear-ripened cheese.</title>
        <authorList>
            <consortium name="US DOE Joint Genome Institute (JGI-PGF)"/>
            <person name="Walter F."/>
            <person name="Albersmeier A."/>
            <person name="Kalinowski J."/>
            <person name="Ruckert C."/>
        </authorList>
    </citation>
    <scope>NUCLEOTIDE SEQUENCE</scope>
    <source>
        <strain evidence="2">NBRC 108769</strain>
    </source>
</reference>
<keyword evidence="3" id="KW-1185">Reference proteome</keyword>
<evidence type="ECO:0000259" key="1">
    <source>
        <dbReference type="Pfam" id="PF21619"/>
    </source>
</evidence>
<gene>
    <name evidence="2" type="ORF">GCM10007940_24500</name>
</gene>
<dbReference type="RefSeq" id="WP_235291516.1">
    <property type="nucleotide sequence ID" value="NZ_BSOH01000014.1"/>
</dbReference>
<evidence type="ECO:0000313" key="3">
    <source>
        <dbReference type="Proteomes" id="UP001156666"/>
    </source>
</evidence>
<organism evidence="2 3">
    <name type="scientific">Portibacter lacus</name>
    <dbReference type="NCBI Taxonomy" id="1099794"/>
    <lineage>
        <taxon>Bacteria</taxon>
        <taxon>Pseudomonadati</taxon>
        <taxon>Bacteroidota</taxon>
        <taxon>Saprospiria</taxon>
        <taxon>Saprospirales</taxon>
        <taxon>Haliscomenobacteraceae</taxon>
        <taxon>Portibacter</taxon>
    </lineage>
</organism>
<sequence>MEKRTKDNPWKLKTPPQSSEYEMYIDEKDGREIIVCTVGKTILHYDARIIEDMHQMLKEHGDWVLLGSKDEKAEAKEGTVEFWGRSPENPIGGWYGLKKNFRGRVGMYLPPLLEELGLAEVEHNKRNNRMRAK</sequence>
<name>A0AA37WGB8_9BACT</name>
<accession>A0AA37WGB8</accession>
<dbReference type="AlphaFoldDB" id="A0AA37WGB8"/>
<feature type="domain" description="DUF6855" evidence="1">
    <location>
        <begin position="3"/>
        <end position="132"/>
    </location>
</feature>
<reference evidence="2" key="2">
    <citation type="submission" date="2023-01" db="EMBL/GenBank/DDBJ databases">
        <title>Draft genome sequence of Portibacter lacus strain NBRC 108769.</title>
        <authorList>
            <person name="Sun Q."/>
            <person name="Mori K."/>
        </authorList>
    </citation>
    <scope>NUCLEOTIDE SEQUENCE</scope>
    <source>
        <strain evidence="2">NBRC 108769</strain>
    </source>
</reference>
<dbReference type="InterPro" id="IPR049193">
    <property type="entry name" value="DUF6855"/>
</dbReference>
<evidence type="ECO:0000313" key="2">
    <source>
        <dbReference type="EMBL" id="GLR17835.1"/>
    </source>
</evidence>
<proteinExistence type="predicted"/>
<dbReference type="Pfam" id="PF21619">
    <property type="entry name" value="DUF6855"/>
    <property type="match status" value="1"/>
</dbReference>
<protein>
    <recommendedName>
        <fullName evidence="1">DUF6855 domain-containing protein</fullName>
    </recommendedName>
</protein>
<dbReference type="EMBL" id="BSOH01000014">
    <property type="protein sequence ID" value="GLR17835.1"/>
    <property type="molecule type" value="Genomic_DNA"/>
</dbReference>
<dbReference type="Proteomes" id="UP001156666">
    <property type="component" value="Unassembled WGS sequence"/>
</dbReference>